<feature type="non-terminal residue" evidence="1">
    <location>
        <position position="35"/>
    </location>
</feature>
<dbReference type="Proteomes" id="UP000265520">
    <property type="component" value="Unassembled WGS sequence"/>
</dbReference>
<dbReference type="AlphaFoldDB" id="A0A392SMF0"/>
<keyword evidence="2" id="KW-1185">Reference proteome</keyword>
<proteinExistence type="predicted"/>
<accession>A0A392SMF0</accession>
<name>A0A392SMF0_9FABA</name>
<protein>
    <submittedName>
        <fullName evidence="1">Uncharacterized protein</fullName>
    </submittedName>
</protein>
<sequence length="35" mass="4125">MKVTLEGFEEELLEPRGQAYEEAVEQETEIYTPHE</sequence>
<evidence type="ECO:0000313" key="1">
    <source>
        <dbReference type="EMBL" id="MCI49364.1"/>
    </source>
</evidence>
<dbReference type="EMBL" id="LXQA010400050">
    <property type="protein sequence ID" value="MCI49364.1"/>
    <property type="molecule type" value="Genomic_DNA"/>
</dbReference>
<organism evidence="1 2">
    <name type="scientific">Trifolium medium</name>
    <dbReference type="NCBI Taxonomy" id="97028"/>
    <lineage>
        <taxon>Eukaryota</taxon>
        <taxon>Viridiplantae</taxon>
        <taxon>Streptophyta</taxon>
        <taxon>Embryophyta</taxon>
        <taxon>Tracheophyta</taxon>
        <taxon>Spermatophyta</taxon>
        <taxon>Magnoliopsida</taxon>
        <taxon>eudicotyledons</taxon>
        <taxon>Gunneridae</taxon>
        <taxon>Pentapetalae</taxon>
        <taxon>rosids</taxon>
        <taxon>fabids</taxon>
        <taxon>Fabales</taxon>
        <taxon>Fabaceae</taxon>
        <taxon>Papilionoideae</taxon>
        <taxon>50 kb inversion clade</taxon>
        <taxon>NPAAA clade</taxon>
        <taxon>Hologalegina</taxon>
        <taxon>IRL clade</taxon>
        <taxon>Trifolieae</taxon>
        <taxon>Trifolium</taxon>
    </lineage>
</organism>
<evidence type="ECO:0000313" key="2">
    <source>
        <dbReference type="Proteomes" id="UP000265520"/>
    </source>
</evidence>
<reference evidence="1 2" key="1">
    <citation type="journal article" date="2018" name="Front. Plant Sci.">
        <title>Red Clover (Trifolium pratense) and Zigzag Clover (T. medium) - A Picture of Genomic Similarities and Differences.</title>
        <authorList>
            <person name="Dluhosova J."/>
            <person name="Istvanek J."/>
            <person name="Nedelnik J."/>
            <person name="Repkova J."/>
        </authorList>
    </citation>
    <scope>NUCLEOTIDE SEQUENCE [LARGE SCALE GENOMIC DNA]</scope>
    <source>
        <strain evidence="2">cv. 10/8</strain>
        <tissue evidence="1">Leaf</tissue>
    </source>
</reference>
<comment type="caution">
    <text evidence="1">The sequence shown here is derived from an EMBL/GenBank/DDBJ whole genome shotgun (WGS) entry which is preliminary data.</text>
</comment>